<evidence type="ECO:0000313" key="6">
    <source>
        <dbReference type="EMBL" id="KAF2024640.1"/>
    </source>
</evidence>
<dbReference type="SUPFAM" id="SSF46785">
    <property type="entry name" value="Winged helix' DNA-binding domain"/>
    <property type="match status" value="1"/>
</dbReference>
<evidence type="ECO:0000256" key="3">
    <source>
        <dbReference type="SAM" id="MobiDB-lite"/>
    </source>
</evidence>
<dbReference type="Pfam" id="PF00076">
    <property type="entry name" value="RRM_1"/>
    <property type="match status" value="1"/>
</dbReference>
<evidence type="ECO:0000259" key="5">
    <source>
        <dbReference type="PROSITE" id="PS50961"/>
    </source>
</evidence>
<dbReference type="EMBL" id="ML978288">
    <property type="protein sequence ID" value="KAF2024640.1"/>
    <property type="molecule type" value="Genomic_DNA"/>
</dbReference>
<comment type="caution">
    <text evidence="6">The sequence shown here is derived from an EMBL/GenBank/DDBJ whole genome shotgun (WGS) entry which is preliminary data.</text>
</comment>
<organism evidence="6 7">
    <name type="scientific">Setomelanomma holmii</name>
    <dbReference type="NCBI Taxonomy" id="210430"/>
    <lineage>
        <taxon>Eukaryota</taxon>
        <taxon>Fungi</taxon>
        <taxon>Dikarya</taxon>
        <taxon>Ascomycota</taxon>
        <taxon>Pezizomycotina</taxon>
        <taxon>Dothideomycetes</taxon>
        <taxon>Pleosporomycetidae</taxon>
        <taxon>Pleosporales</taxon>
        <taxon>Pleosporineae</taxon>
        <taxon>Phaeosphaeriaceae</taxon>
        <taxon>Setomelanomma</taxon>
    </lineage>
</organism>
<keyword evidence="1 2" id="KW-0694">RNA-binding</keyword>
<dbReference type="Gene3D" id="3.30.70.330">
    <property type="match status" value="1"/>
</dbReference>
<protein>
    <recommendedName>
        <fullName evidence="8">Lupus La protein</fullName>
    </recommendedName>
</protein>
<evidence type="ECO:0000313" key="7">
    <source>
        <dbReference type="Proteomes" id="UP000799777"/>
    </source>
</evidence>
<accession>A0A9P4GZ62</accession>
<dbReference type="SUPFAM" id="SSF54928">
    <property type="entry name" value="RNA-binding domain, RBD"/>
    <property type="match status" value="1"/>
</dbReference>
<feature type="region of interest" description="Disordered" evidence="3">
    <location>
        <begin position="1"/>
        <end position="126"/>
    </location>
</feature>
<dbReference type="CDD" id="cd12291">
    <property type="entry name" value="RRM1_La"/>
    <property type="match status" value="1"/>
</dbReference>
<feature type="compositionally biased region" description="Basic residues" evidence="3">
    <location>
        <begin position="94"/>
        <end position="103"/>
    </location>
</feature>
<feature type="compositionally biased region" description="Acidic residues" evidence="3">
    <location>
        <begin position="117"/>
        <end position="126"/>
    </location>
</feature>
<dbReference type="InterPro" id="IPR036388">
    <property type="entry name" value="WH-like_DNA-bd_sf"/>
</dbReference>
<dbReference type="GO" id="GO:0005634">
    <property type="term" value="C:nucleus"/>
    <property type="evidence" value="ECO:0007669"/>
    <property type="project" value="TreeGrafter"/>
</dbReference>
<evidence type="ECO:0008006" key="8">
    <source>
        <dbReference type="Google" id="ProtNLM"/>
    </source>
</evidence>
<proteinExistence type="predicted"/>
<feature type="compositionally biased region" description="Basic and acidic residues" evidence="3">
    <location>
        <begin position="407"/>
        <end position="453"/>
    </location>
</feature>
<keyword evidence="7" id="KW-1185">Reference proteome</keyword>
<reference evidence="6" key="1">
    <citation type="journal article" date="2020" name="Stud. Mycol.">
        <title>101 Dothideomycetes genomes: a test case for predicting lifestyles and emergence of pathogens.</title>
        <authorList>
            <person name="Haridas S."/>
            <person name="Albert R."/>
            <person name="Binder M."/>
            <person name="Bloem J."/>
            <person name="Labutti K."/>
            <person name="Salamov A."/>
            <person name="Andreopoulos B."/>
            <person name="Baker S."/>
            <person name="Barry K."/>
            <person name="Bills G."/>
            <person name="Bluhm B."/>
            <person name="Cannon C."/>
            <person name="Castanera R."/>
            <person name="Culley D."/>
            <person name="Daum C."/>
            <person name="Ezra D."/>
            <person name="Gonzalez J."/>
            <person name="Henrissat B."/>
            <person name="Kuo A."/>
            <person name="Liang C."/>
            <person name="Lipzen A."/>
            <person name="Lutzoni F."/>
            <person name="Magnuson J."/>
            <person name="Mondo S."/>
            <person name="Nolan M."/>
            <person name="Ohm R."/>
            <person name="Pangilinan J."/>
            <person name="Park H.-J."/>
            <person name="Ramirez L."/>
            <person name="Alfaro M."/>
            <person name="Sun H."/>
            <person name="Tritt A."/>
            <person name="Yoshinaga Y."/>
            <person name="Zwiers L.-H."/>
            <person name="Turgeon B."/>
            <person name="Goodwin S."/>
            <person name="Spatafora J."/>
            <person name="Crous P."/>
            <person name="Grigoriev I."/>
        </authorList>
    </citation>
    <scope>NUCLEOTIDE SEQUENCE</scope>
    <source>
        <strain evidence="6">CBS 110217</strain>
    </source>
</reference>
<feature type="compositionally biased region" description="Basic and acidic residues" evidence="3">
    <location>
        <begin position="335"/>
        <end position="360"/>
    </location>
</feature>
<dbReference type="PROSITE" id="PS50102">
    <property type="entry name" value="RRM"/>
    <property type="match status" value="1"/>
</dbReference>
<evidence type="ECO:0000259" key="4">
    <source>
        <dbReference type="PROSITE" id="PS50102"/>
    </source>
</evidence>
<dbReference type="OrthoDB" id="439993at2759"/>
<feature type="domain" description="RRM" evidence="4">
    <location>
        <begin position="244"/>
        <end position="330"/>
    </location>
</feature>
<dbReference type="Gene3D" id="1.10.10.10">
    <property type="entry name" value="Winged helix-like DNA-binding domain superfamily/Winged helix DNA-binding domain"/>
    <property type="match status" value="1"/>
</dbReference>
<dbReference type="GO" id="GO:0003729">
    <property type="term" value="F:mRNA binding"/>
    <property type="evidence" value="ECO:0007669"/>
    <property type="project" value="TreeGrafter"/>
</dbReference>
<dbReference type="InterPro" id="IPR012677">
    <property type="entry name" value="Nucleotide-bd_a/b_plait_sf"/>
</dbReference>
<evidence type="ECO:0000256" key="1">
    <source>
        <dbReference type="ARBA" id="ARBA00022884"/>
    </source>
</evidence>
<feature type="compositionally biased region" description="Basic and acidic residues" evidence="3">
    <location>
        <begin position="463"/>
        <end position="484"/>
    </location>
</feature>
<dbReference type="Pfam" id="PF05383">
    <property type="entry name" value="La"/>
    <property type="match status" value="1"/>
</dbReference>
<dbReference type="PROSITE" id="PS50961">
    <property type="entry name" value="HTH_LA"/>
    <property type="match status" value="1"/>
</dbReference>
<dbReference type="AlphaFoldDB" id="A0A9P4GZ62"/>
<feature type="region of interest" description="Disordered" evidence="3">
    <location>
        <begin position="335"/>
        <end position="484"/>
    </location>
</feature>
<dbReference type="SMART" id="SM00715">
    <property type="entry name" value="LA"/>
    <property type="match status" value="1"/>
</dbReference>
<dbReference type="Proteomes" id="UP000799777">
    <property type="component" value="Unassembled WGS sequence"/>
</dbReference>
<sequence>MADTENAAGAATNPAEVSKTESADVKSETKTTETTEKADDKTNGDSESKSKTEDTGEETFKVNGKSSEREERRGGRNERNNERNGRDHNDRRGGGRGRGRGRGRGNFQNNRRRNEEFDNLPETDDPVEIRNQVEFYFSTQNLVTDEHLFHELGGPENRPVSIKHIADFKRMRRFRPYSAVVAALRESKDLIVVDDSDYNGPGKEAVKRKEPIEVPTDEKDEERKPSITDLFYRLKRTSSNKLETSVYAKDFGNEEDAGQIALEAFFRPYGSVMVRKRRNESGAWKGSVFVEFDNEDSQKQFLALDPKPKFNDNELTIMSKREYIVKKCEEKGIEPDFENSKHESNGHRSRGGDRDREGGRGRGRGRGRGGRGGRGGGDRRDRDNNRSRRDDRSPRRRRDRSASGESVDSRDWNTRRDRFNKGKDDRGSRKEEPKDVERDGHGVPVVKDTRTDAEIGAASKKRKADDEDRGESPKKGKLEIKQDE</sequence>
<dbReference type="InterPro" id="IPR036390">
    <property type="entry name" value="WH_DNA-bd_sf"/>
</dbReference>
<dbReference type="InterPro" id="IPR045180">
    <property type="entry name" value="La_dom_prot"/>
</dbReference>
<evidence type="ECO:0000256" key="2">
    <source>
        <dbReference type="PROSITE-ProRule" id="PRU00332"/>
    </source>
</evidence>
<dbReference type="InterPro" id="IPR000504">
    <property type="entry name" value="RRM_dom"/>
</dbReference>
<name>A0A9P4GZ62_9PLEO</name>
<dbReference type="InterPro" id="IPR006630">
    <property type="entry name" value="La_HTH"/>
</dbReference>
<gene>
    <name evidence="6" type="ORF">EK21DRAFT_78221</name>
</gene>
<feature type="domain" description="HTH La-type RNA-binding" evidence="5">
    <location>
        <begin position="119"/>
        <end position="210"/>
    </location>
</feature>
<dbReference type="PANTHER" id="PTHR22792">
    <property type="entry name" value="LUPUS LA PROTEIN-RELATED"/>
    <property type="match status" value="1"/>
</dbReference>
<dbReference type="InterPro" id="IPR035979">
    <property type="entry name" value="RBD_domain_sf"/>
</dbReference>
<feature type="compositionally biased region" description="Basic and acidic residues" evidence="3">
    <location>
        <begin position="376"/>
        <end position="393"/>
    </location>
</feature>
<dbReference type="PANTHER" id="PTHR22792:SF140">
    <property type="entry name" value="ACHILLES, ISOFORM A"/>
    <property type="match status" value="1"/>
</dbReference>
<feature type="compositionally biased region" description="Basic residues" evidence="3">
    <location>
        <begin position="361"/>
        <end position="371"/>
    </location>
</feature>
<feature type="compositionally biased region" description="Basic and acidic residues" evidence="3">
    <location>
        <begin position="18"/>
        <end position="93"/>
    </location>
</feature>
<dbReference type="SMART" id="SM00360">
    <property type="entry name" value="RRM"/>
    <property type="match status" value="1"/>
</dbReference>